<organism evidence="19 20">
    <name type="scientific">Rhodothermus profundi</name>
    <dbReference type="NCBI Taxonomy" id="633813"/>
    <lineage>
        <taxon>Bacteria</taxon>
        <taxon>Pseudomonadati</taxon>
        <taxon>Rhodothermota</taxon>
        <taxon>Rhodothermia</taxon>
        <taxon>Rhodothermales</taxon>
        <taxon>Rhodothermaceae</taxon>
        <taxon>Rhodothermus</taxon>
    </lineage>
</organism>
<accession>A0A1M6UV47</accession>
<dbReference type="SUPFAM" id="SSF52540">
    <property type="entry name" value="P-loop containing nucleoside triphosphate hydrolases"/>
    <property type="match status" value="1"/>
</dbReference>
<keyword evidence="9 16" id="KW-0547">Nucleotide-binding</keyword>
<keyword evidence="10 16" id="KW-0418">Kinase</keyword>
<dbReference type="GO" id="GO:0005737">
    <property type="term" value="C:cytoplasm"/>
    <property type="evidence" value="ECO:0007669"/>
    <property type="project" value="UniProtKB-SubCell"/>
</dbReference>
<evidence type="ECO:0000256" key="15">
    <source>
        <dbReference type="ARBA" id="ARBA00048909"/>
    </source>
</evidence>
<comment type="pathway">
    <text evidence="3 16 17">Pyrimidine metabolism; CTP biosynthesis via salvage pathway; CTP from cytidine: step 1/3.</text>
</comment>
<feature type="domain" description="AAA+ ATPase" evidence="18">
    <location>
        <begin position="3"/>
        <end position="151"/>
    </location>
</feature>
<dbReference type="InterPro" id="IPR000764">
    <property type="entry name" value="Uridine_kinase-like"/>
</dbReference>
<dbReference type="EC" id="2.7.1.48" evidence="5 16"/>
<evidence type="ECO:0000256" key="3">
    <source>
        <dbReference type="ARBA" id="ARBA00004784"/>
    </source>
</evidence>
<feature type="binding site" evidence="16">
    <location>
        <begin position="11"/>
        <end position="18"/>
    </location>
    <ligand>
        <name>ATP</name>
        <dbReference type="ChEBI" id="CHEBI:30616"/>
    </ligand>
</feature>
<evidence type="ECO:0000256" key="1">
    <source>
        <dbReference type="ARBA" id="ARBA00004496"/>
    </source>
</evidence>
<dbReference type="Proteomes" id="UP000185812">
    <property type="component" value="Unassembled WGS sequence"/>
</dbReference>
<evidence type="ECO:0000256" key="7">
    <source>
        <dbReference type="ARBA" id="ARBA00022490"/>
    </source>
</evidence>
<dbReference type="InterPro" id="IPR006083">
    <property type="entry name" value="PRK/URK"/>
</dbReference>
<dbReference type="Gene3D" id="3.40.50.300">
    <property type="entry name" value="P-loop containing nucleotide triphosphate hydrolases"/>
    <property type="match status" value="1"/>
</dbReference>
<dbReference type="AlphaFoldDB" id="A0A1M6UV47"/>
<dbReference type="STRING" id="633813.SAMN04488087_1878"/>
<comment type="catalytic activity">
    <reaction evidence="14 17">
        <text>cytidine + ATP = CMP + ADP + H(+)</text>
        <dbReference type="Rhea" id="RHEA:24674"/>
        <dbReference type="ChEBI" id="CHEBI:15378"/>
        <dbReference type="ChEBI" id="CHEBI:17562"/>
        <dbReference type="ChEBI" id="CHEBI:30616"/>
        <dbReference type="ChEBI" id="CHEBI:60377"/>
        <dbReference type="ChEBI" id="CHEBI:456216"/>
        <dbReference type="EC" id="2.7.1.48"/>
    </reaction>
</comment>
<evidence type="ECO:0000256" key="9">
    <source>
        <dbReference type="ARBA" id="ARBA00022741"/>
    </source>
</evidence>
<dbReference type="GO" id="GO:0044206">
    <property type="term" value="P:UMP salvage"/>
    <property type="evidence" value="ECO:0007669"/>
    <property type="project" value="UniProtKB-UniRule"/>
</dbReference>
<reference evidence="20" key="1">
    <citation type="submission" date="2016-11" db="EMBL/GenBank/DDBJ databases">
        <authorList>
            <person name="Varghese N."/>
            <person name="Submissions S."/>
        </authorList>
    </citation>
    <scope>NUCLEOTIDE SEQUENCE [LARGE SCALE GENOMIC DNA]</scope>
    <source>
        <strain evidence="20">DSM 22212</strain>
    </source>
</reference>
<evidence type="ECO:0000256" key="11">
    <source>
        <dbReference type="ARBA" id="ARBA00022840"/>
    </source>
</evidence>
<comment type="pathway">
    <text evidence="2 16 17">Pyrimidine metabolism; UMP biosynthesis via salvage pathway; UMP from uridine: step 1/1.</text>
</comment>
<gene>
    <name evidence="16" type="primary">udk</name>
    <name evidence="19" type="ORF">SAMN04488087_1878</name>
</gene>
<dbReference type="InterPro" id="IPR027417">
    <property type="entry name" value="P-loop_NTPase"/>
</dbReference>
<dbReference type="GO" id="GO:0043771">
    <property type="term" value="F:cytidine kinase activity"/>
    <property type="evidence" value="ECO:0007669"/>
    <property type="project" value="RHEA"/>
</dbReference>
<comment type="subcellular location">
    <subcellularLocation>
        <location evidence="1 16 17">Cytoplasm</location>
    </subcellularLocation>
</comment>
<evidence type="ECO:0000313" key="19">
    <source>
        <dbReference type="EMBL" id="SHK73102.1"/>
    </source>
</evidence>
<evidence type="ECO:0000256" key="2">
    <source>
        <dbReference type="ARBA" id="ARBA00004690"/>
    </source>
</evidence>
<dbReference type="InterPro" id="IPR003593">
    <property type="entry name" value="AAA+_ATPase"/>
</dbReference>
<evidence type="ECO:0000256" key="13">
    <source>
        <dbReference type="ARBA" id="ARBA00031452"/>
    </source>
</evidence>
<dbReference type="PANTHER" id="PTHR10285">
    <property type="entry name" value="URIDINE KINASE"/>
    <property type="match status" value="1"/>
</dbReference>
<evidence type="ECO:0000256" key="14">
    <source>
        <dbReference type="ARBA" id="ARBA00047436"/>
    </source>
</evidence>
<dbReference type="HAMAP" id="MF_00551">
    <property type="entry name" value="Uridine_kinase"/>
    <property type="match status" value="1"/>
</dbReference>
<dbReference type="OrthoDB" id="9777642at2"/>
<dbReference type="UniPathway" id="UPA00574">
    <property type="reaction ID" value="UER00637"/>
</dbReference>
<dbReference type="NCBIfam" id="TIGR00235">
    <property type="entry name" value="udk"/>
    <property type="match status" value="1"/>
</dbReference>
<evidence type="ECO:0000256" key="12">
    <source>
        <dbReference type="ARBA" id="ARBA00030641"/>
    </source>
</evidence>
<evidence type="ECO:0000256" key="17">
    <source>
        <dbReference type="RuleBase" id="RU003825"/>
    </source>
</evidence>
<dbReference type="CDD" id="cd02023">
    <property type="entry name" value="UMPK"/>
    <property type="match status" value="1"/>
</dbReference>
<keyword evidence="11 16" id="KW-0067">ATP-binding</keyword>
<dbReference type="GO" id="GO:0005524">
    <property type="term" value="F:ATP binding"/>
    <property type="evidence" value="ECO:0007669"/>
    <property type="project" value="UniProtKB-UniRule"/>
</dbReference>
<dbReference type="NCBIfam" id="NF004018">
    <property type="entry name" value="PRK05480.1"/>
    <property type="match status" value="1"/>
</dbReference>
<name>A0A1M6UV47_9BACT</name>
<evidence type="ECO:0000313" key="20">
    <source>
        <dbReference type="Proteomes" id="UP000185812"/>
    </source>
</evidence>
<keyword evidence="7 16" id="KW-0963">Cytoplasm</keyword>
<dbReference type="UniPathway" id="UPA00579">
    <property type="reaction ID" value="UER00640"/>
</dbReference>
<dbReference type="SMART" id="SM00382">
    <property type="entry name" value="AAA"/>
    <property type="match status" value="1"/>
</dbReference>
<dbReference type="RefSeq" id="WP_072715696.1">
    <property type="nucleotide sequence ID" value="NZ_FRAU01000005.1"/>
</dbReference>
<comment type="similarity">
    <text evidence="4 16 17">Belongs to the uridine kinase family.</text>
</comment>
<protein>
    <recommendedName>
        <fullName evidence="6 16">Uridine kinase</fullName>
        <ecNumber evidence="5 16">2.7.1.48</ecNumber>
    </recommendedName>
    <alternativeName>
        <fullName evidence="12 16">Cytidine monophosphokinase</fullName>
    </alternativeName>
    <alternativeName>
        <fullName evidence="13 16">Uridine monophosphokinase</fullName>
    </alternativeName>
</protein>
<evidence type="ECO:0000256" key="6">
    <source>
        <dbReference type="ARBA" id="ARBA00021478"/>
    </source>
</evidence>
<dbReference type="PRINTS" id="PR00988">
    <property type="entry name" value="URIDINKINASE"/>
</dbReference>
<sequence>MGRPVVIGIAGGSGSGKTTVLRRIIEAFGPEQIAVLEHDAYYRDLSHLPFEVRAQVNFDHPDALETPLLRTHLERLLAGQPVEKPVYNFTTHTREPYTVRIEPRPVIIVEGILVLAEPELRELMDIKLYVDAPDDVRLIRRIRRDMQERGRTIESILEQYERTVRPMHLEFVEPSKRLADVIIPGGGYNQVAIDMVIARIAALLEQHVHASR</sequence>
<dbReference type="EMBL" id="FRAU01000005">
    <property type="protein sequence ID" value="SHK73102.1"/>
    <property type="molecule type" value="Genomic_DNA"/>
</dbReference>
<dbReference type="GO" id="GO:0004849">
    <property type="term" value="F:uridine kinase activity"/>
    <property type="evidence" value="ECO:0007669"/>
    <property type="project" value="UniProtKB-UniRule"/>
</dbReference>
<keyword evidence="8 16" id="KW-0808">Transferase</keyword>
<evidence type="ECO:0000256" key="10">
    <source>
        <dbReference type="ARBA" id="ARBA00022777"/>
    </source>
</evidence>
<keyword evidence="20" id="KW-1185">Reference proteome</keyword>
<dbReference type="InterPro" id="IPR026008">
    <property type="entry name" value="Uridine_kinase"/>
</dbReference>
<evidence type="ECO:0000256" key="16">
    <source>
        <dbReference type="HAMAP-Rule" id="MF_00551"/>
    </source>
</evidence>
<evidence type="ECO:0000256" key="5">
    <source>
        <dbReference type="ARBA" id="ARBA00012137"/>
    </source>
</evidence>
<evidence type="ECO:0000259" key="18">
    <source>
        <dbReference type="SMART" id="SM00382"/>
    </source>
</evidence>
<evidence type="ECO:0000256" key="4">
    <source>
        <dbReference type="ARBA" id="ARBA00005408"/>
    </source>
</evidence>
<evidence type="ECO:0000256" key="8">
    <source>
        <dbReference type="ARBA" id="ARBA00022679"/>
    </source>
</evidence>
<dbReference type="Pfam" id="PF00485">
    <property type="entry name" value="PRK"/>
    <property type="match status" value="1"/>
</dbReference>
<proteinExistence type="inferred from homology"/>
<comment type="catalytic activity">
    <reaction evidence="15 16 17">
        <text>uridine + ATP = UMP + ADP + H(+)</text>
        <dbReference type="Rhea" id="RHEA:16825"/>
        <dbReference type="ChEBI" id="CHEBI:15378"/>
        <dbReference type="ChEBI" id="CHEBI:16704"/>
        <dbReference type="ChEBI" id="CHEBI:30616"/>
        <dbReference type="ChEBI" id="CHEBI:57865"/>
        <dbReference type="ChEBI" id="CHEBI:456216"/>
        <dbReference type="EC" id="2.7.1.48"/>
    </reaction>
</comment>
<dbReference type="GO" id="GO:0044211">
    <property type="term" value="P:CTP salvage"/>
    <property type="evidence" value="ECO:0007669"/>
    <property type="project" value="UniProtKB-UniRule"/>
</dbReference>